<accession>A0AAV3Q2X8</accession>
<feature type="region of interest" description="Disordered" evidence="1">
    <location>
        <begin position="1"/>
        <end position="36"/>
    </location>
</feature>
<name>A0AAV3Q2X8_LITER</name>
<gene>
    <name evidence="2" type="ORF">LIER_38639</name>
</gene>
<proteinExistence type="predicted"/>
<dbReference type="AlphaFoldDB" id="A0AAV3Q2X8"/>
<organism evidence="2 3">
    <name type="scientific">Lithospermum erythrorhizon</name>
    <name type="common">Purple gromwell</name>
    <name type="synonym">Lithospermum officinale var. erythrorhizon</name>
    <dbReference type="NCBI Taxonomy" id="34254"/>
    <lineage>
        <taxon>Eukaryota</taxon>
        <taxon>Viridiplantae</taxon>
        <taxon>Streptophyta</taxon>
        <taxon>Embryophyta</taxon>
        <taxon>Tracheophyta</taxon>
        <taxon>Spermatophyta</taxon>
        <taxon>Magnoliopsida</taxon>
        <taxon>eudicotyledons</taxon>
        <taxon>Gunneridae</taxon>
        <taxon>Pentapetalae</taxon>
        <taxon>asterids</taxon>
        <taxon>lamiids</taxon>
        <taxon>Boraginales</taxon>
        <taxon>Boraginaceae</taxon>
        <taxon>Boraginoideae</taxon>
        <taxon>Lithospermeae</taxon>
        <taxon>Lithospermum</taxon>
    </lineage>
</organism>
<reference evidence="2 3" key="1">
    <citation type="submission" date="2024-01" db="EMBL/GenBank/DDBJ databases">
        <title>The complete chloroplast genome sequence of Lithospermum erythrorhizon: insights into the phylogenetic relationship among Boraginaceae species and the maternal lineages of purple gromwells.</title>
        <authorList>
            <person name="Okada T."/>
            <person name="Watanabe K."/>
        </authorList>
    </citation>
    <scope>NUCLEOTIDE SEQUENCE [LARGE SCALE GENOMIC DNA]</scope>
</reference>
<dbReference type="Proteomes" id="UP001454036">
    <property type="component" value="Unassembled WGS sequence"/>
</dbReference>
<evidence type="ECO:0000313" key="2">
    <source>
        <dbReference type="EMBL" id="GAA0158407.1"/>
    </source>
</evidence>
<comment type="caution">
    <text evidence="2">The sequence shown here is derived from an EMBL/GenBank/DDBJ whole genome shotgun (WGS) entry which is preliminary data.</text>
</comment>
<feature type="compositionally biased region" description="Basic and acidic residues" evidence="1">
    <location>
        <begin position="1"/>
        <end position="14"/>
    </location>
</feature>
<protein>
    <submittedName>
        <fullName evidence="2">Uncharacterized protein</fullName>
    </submittedName>
</protein>
<feature type="compositionally biased region" description="Pro residues" evidence="1">
    <location>
        <begin position="20"/>
        <end position="30"/>
    </location>
</feature>
<keyword evidence="3" id="KW-1185">Reference proteome</keyword>
<sequence length="105" mass="11580">MKPTRHDFNSDLNHRLPYPSSTPRPTPKPTPNSNYAATMTTTFTVVMRIPLYDSNDHNSSYNRSQMLGANIASSTVLDTIDITVPSLIYIGKEAVVGGRKFGPKP</sequence>
<dbReference type="EMBL" id="BAABME010019809">
    <property type="protein sequence ID" value="GAA0158407.1"/>
    <property type="molecule type" value="Genomic_DNA"/>
</dbReference>
<evidence type="ECO:0000256" key="1">
    <source>
        <dbReference type="SAM" id="MobiDB-lite"/>
    </source>
</evidence>
<evidence type="ECO:0000313" key="3">
    <source>
        <dbReference type="Proteomes" id="UP001454036"/>
    </source>
</evidence>